<name>A0A4Y2JB55_ARAVE</name>
<accession>A0A4Y2JB55</accession>
<reference evidence="1 2" key="1">
    <citation type="journal article" date="2019" name="Sci. Rep.">
        <title>Orb-weaving spider Araneus ventricosus genome elucidates the spidroin gene catalogue.</title>
        <authorList>
            <person name="Kono N."/>
            <person name="Nakamura H."/>
            <person name="Ohtoshi R."/>
            <person name="Moran D.A.P."/>
            <person name="Shinohara A."/>
            <person name="Yoshida Y."/>
            <person name="Fujiwara M."/>
            <person name="Mori M."/>
            <person name="Tomita M."/>
            <person name="Arakawa K."/>
        </authorList>
    </citation>
    <scope>NUCLEOTIDE SEQUENCE [LARGE SCALE GENOMIC DNA]</scope>
</reference>
<dbReference type="EMBL" id="BGPR01003314">
    <property type="protein sequence ID" value="GBM86452.1"/>
    <property type="molecule type" value="Genomic_DNA"/>
</dbReference>
<comment type="caution">
    <text evidence="1">The sequence shown here is derived from an EMBL/GenBank/DDBJ whole genome shotgun (WGS) entry which is preliminary data.</text>
</comment>
<sequence>MAKKDLPHAHILIYLKEKIRPGYVDNGIRAKIPDVQQDPVMFEIFSKHLIHSPCGALNMKSPCMRDKCTKRYPRKMIFETQTAEDGYPQYRRRKPEQGGDTAVINLRIDNKYHEVKIDNRWIIP</sequence>
<evidence type="ECO:0000313" key="2">
    <source>
        <dbReference type="Proteomes" id="UP000499080"/>
    </source>
</evidence>
<dbReference type="AlphaFoldDB" id="A0A4Y2JB55"/>
<protein>
    <recommendedName>
        <fullName evidence="3">Helitron helicase-like domain-containing protein</fullName>
    </recommendedName>
</protein>
<evidence type="ECO:0008006" key="3">
    <source>
        <dbReference type="Google" id="ProtNLM"/>
    </source>
</evidence>
<dbReference type="OrthoDB" id="1728974at2759"/>
<proteinExistence type="predicted"/>
<organism evidence="1 2">
    <name type="scientific">Araneus ventricosus</name>
    <name type="common">Orbweaver spider</name>
    <name type="synonym">Epeira ventricosa</name>
    <dbReference type="NCBI Taxonomy" id="182803"/>
    <lineage>
        <taxon>Eukaryota</taxon>
        <taxon>Metazoa</taxon>
        <taxon>Ecdysozoa</taxon>
        <taxon>Arthropoda</taxon>
        <taxon>Chelicerata</taxon>
        <taxon>Arachnida</taxon>
        <taxon>Araneae</taxon>
        <taxon>Araneomorphae</taxon>
        <taxon>Entelegynae</taxon>
        <taxon>Araneoidea</taxon>
        <taxon>Araneidae</taxon>
        <taxon>Araneus</taxon>
    </lineage>
</organism>
<keyword evidence="2" id="KW-1185">Reference proteome</keyword>
<gene>
    <name evidence="1" type="ORF">AVEN_108460_1</name>
</gene>
<evidence type="ECO:0000313" key="1">
    <source>
        <dbReference type="EMBL" id="GBM86452.1"/>
    </source>
</evidence>
<dbReference type="Proteomes" id="UP000499080">
    <property type="component" value="Unassembled WGS sequence"/>
</dbReference>